<evidence type="ECO:0000313" key="2">
    <source>
        <dbReference type="Proteomes" id="UP000199202"/>
    </source>
</evidence>
<dbReference type="STRING" id="633440.SAMN05421869_11367"/>
<keyword evidence="2" id="KW-1185">Reference proteome</keyword>
<accession>A0A1G8XU69</accession>
<name>A0A1G8XU69_9ACTN</name>
<organism evidence="1 2">
    <name type="scientific">Nonomuraea jiangxiensis</name>
    <dbReference type="NCBI Taxonomy" id="633440"/>
    <lineage>
        <taxon>Bacteria</taxon>
        <taxon>Bacillati</taxon>
        <taxon>Actinomycetota</taxon>
        <taxon>Actinomycetes</taxon>
        <taxon>Streptosporangiales</taxon>
        <taxon>Streptosporangiaceae</taxon>
        <taxon>Nonomuraea</taxon>
    </lineage>
</organism>
<proteinExistence type="predicted"/>
<dbReference type="Proteomes" id="UP000199202">
    <property type="component" value="Unassembled WGS sequence"/>
</dbReference>
<dbReference type="EMBL" id="FNDJ01000013">
    <property type="protein sequence ID" value="SDJ93714.1"/>
    <property type="molecule type" value="Genomic_DNA"/>
</dbReference>
<dbReference type="AlphaFoldDB" id="A0A1G8XU69"/>
<gene>
    <name evidence="1" type="ORF">SAMN05421869_11367</name>
</gene>
<sequence length="102" mass="12010">MSASKPFRDVLAEYTAGKQWVARFEQDQSDASAWWLVDGRQISRAAWVPHDETDGFIAVWLLHWLNEETMETRFLNAIKRKHMDRTALALKAYKLYLQLRRG</sequence>
<evidence type="ECO:0000313" key="1">
    <source>
        <dbReference type="EMBL" id="SDJ93714.1"/>
    </source>
</evidence>
<protein>
    <submittedName>
        <fullName evidence="1">Uncharacterized protein</fullName>
    </submittedName>
</protein>
<reference evidence="1 2" key="1">
    <citation type="submission" date="2016-10" db="EMBL/GenBank/DDBJ databases">
        <authorList>
            <person name="de Groot N.N."/>
        </authorList>
    </citation>
    <scope>NUCLEOTIDE SEQUENCE [LARGE SCALE GENOMIC DNA]</scope>
    <source>
        <strain evidence="1 2">CGMCC 4.6533</strain>
    </source>
</reference>
<dbReference type="RefSeq" id="WP_090937293.1">
    <property type="nucleotide sequence ID" value="NZ_FNDJ01000013.1"/>
</dbReference>